<evidence type="ECO:0000256" key="2">
    <source>
        <dbReference type="SAM" id="SignalP"/>
    </source>
</evidence>
<evidence type="ECO:0000256" key="1">
    <source>
        <dbReference type="SAM" id="MobiDB-lite"/>
    </source>
</evidence>
<feature type="compositionally biased region" description="Basic residues" evidence="1">
    <location>
        <begin position="196"/>
        <end position="211"/>
    </location>
</feature>
<dbReference type="EMBL" id="FN554971">
    <property type="protein sequence ID" value="CBH13054.1"/>
    <property type="molecule type" value="Genomic_DNA"/>
</dbReference>
<evidence type="ECO:0000313" key="4">
    <source>
        <dbReference type="Proteomes" id="UP000002316"/>
    </source>
</evidence>
<feature type="compositionally biased region" description="Acidic residues" evidence="1">
    <location>
        <begin position="167"/>
        <end position="178"/>
    </location>
</feature>
<feature type="signal peptide" evidence="2">
    <location>
        <begin position="1"/>
        <end position="17"/>
    </location>
</feature>
<organism evidence="3 4">
    <name type="scientific">Trypanosoma brucei gambiense (strain MHOM/CI/86/DAL972)</name>
    <dbReference type="NCBI Taxonomy" id="679716"/>
    <lineage>
        <taxon>Eukaryota</taxon>
        <taxon>Discoba</taxon>
        <taxon>Euglenozoa</taxon>
        <taxon>Kinetoplastea</taxon>
        <taxon>Metakinetoplastina</taxon>
        <taxon>Trypanosomatida</taxon>
        <taxon>Trypanosomatidae</taxon>
        <taxon>Trypanosoma</taxon>
    </lineage>
</organism>
<dbReference type="VEuPathDB" id="TriTrypDB:Tbg972.8.80"/>
<evidence type="ECO:0000313" key="3">
    <source>
        <dbReference type="EMBL" id="CBH13054.1"/>
    </source>
</evidence>
<accession>C9ZUG6</accession>
<feature type="region of interest" description="Disordered" evidence="1">
    <location>
        <begin position="164"/>
        <end position="252"/>
    </location>
</feature>
<dbReference type="AlphaFoldDB" id="C9ZUG6"/>
<dbReference type="GeneID" id="23864040"/>
<sequence length="271" mass="31397">MKTIVLAIILGLLGSSADKEEWDKIKHLFYDDLGTPKRLCSAFADDRGMQMFCHRGNKLPIWKVMSCGIDEKGDIFVSYSNEWKSYEKHILLEQDLDDWIYLGVNPECTIDDKVELPKVPVTQCTNESLKKVERRVKNNNRYKSWDPAKGKCIITTRPLDILSTEGEAVEVNEDDEPEESRNEEENMTRELEVEKKRRHKKRKRTAKKRKTILSSENTHEEGIDDKHGADADDEYANDNEDFQNLVKQGTASPQKNKGNIFFFLLSILCYF</sequence>
<name>C9ZUG6_TRYB9</name>
<feature type="chain" id="PRO_5003005474" evidence="2">
    <location>
        <begin position="18"/>
        <end position="271"/>
    </location>
</feature>
<feature type="compositionally biased region" description="Basic and acidic residues" evidence="1">
    <location>
        <begin position="179"/>
        <end position="195"/>
    </location>
</feature>
<protein>
    <submittedName>
        <fullName evidence="3">T. brucei spp.-specific protein</fullName>
    </submittedName>
</protein>
<reference evidence="4" key="1">
    <citation type="journal article" date="2010" name="PLoS Negl. Trop. Dis.">
        <title>The genome sequence of Trypanosoma brucei gambiense, causative agent of chronic human african trypanosomiasis.</title>
        <authorList>
            <person name="Jackson A.P."/>
            <person name="Sanders M."/>
            <person name="Berry A."/>
            <person name="McQuillan J."/>
            <person name="Aslett M.A."/>
            <person name="Quail M.A."/>
            <person name="Chukualim B."/>
            <person name="Capewell P."/>
            <person name="MacLeod A."/>
            <person name="Melville S.E."/>
            <person name="Gibson W."/>
            <person name="Barry J.D."/>
            <person name="Berriman M."/>
            <person name="Hertz-Fowler C."/>
        </authorList>
    </citation>
    <scope>NUCLEOTIDE SEQUENCE [LARGE SCALE GENOMIC DNA]</scope>
    <source>
        <strain evidence="4">MHOM/CI/86/DAL972</strain>
    </source>
</reference>
<proteinExistence type="predicted"/>
<feature type="compositionally biased region" description="Basic and acidic residues" evidence="1">
    <location>
        <begin position="217"/>
        <end position="230"/>
    </location>
</feature>
<dbReference type="KEGG" id="tbg:TbgDal_VIII80"/>
<gene>
    <name evidence="3" type="ORF">TbgDal_VIII80</name>
</gene>
<dbReference type="Proteomes" id="UP000002316">
    <property type="component" value="Chromosome 8"/>
</dbReference>
<feature type="compositionally biased region" description="Acidic residues" evidence="1">
    <location>
        <begin position="231"/>
        <end position="241"/>
    </location>
</feature>
<keyword evidence="2" id="KW-0732">Signal</keyword>
<dbReference type="RefSeq" id="XP_011775331.1">
    <property type="nucleotide sequence ID" value="XM_011777029.1"/>
</dbReference>